<feature type="transmembrane region" description="Helical" evidence="1">
    <location>
        <begin position="21"/>
        <end position="39"/>
    </location>
</feature>
<keyword evidence="5" id="KW-1185">Reference proteome</keyword>
<dbReference type="InterPro" id="IPR024588">
    <property type="entry name" value="YejM_N"/>
</dbReference>
<dbReference type="Pfam" id="PF00884">
    <property type="entry name" value="Sulfatase"/>
    <property type="match status" value="1"/>
</dbReference>
<keyword evidence="1" id="KW-1133">Transmembrane helix</keyword>
<feature type="transmembrane region" description="Helical" evidence="1">
    <location>
        <begin position="172"/>
        <end position="190"/>
    </location>
</feature>
<reference evidence="4 5" key="1">
    <citation type="submission" date="2023-01" db="EMBL/GenBank/DDBJ databases">
        <title>Vibrio sp. KJ40-1 sp.nov, isolated from marine algae.</title>
        <authorList>
            <person name="Butt M."/>
            <person name="Kim J.M.J."/>
            <person name="Jeon C.O.C."/>
        </authorList>
    </citation>
    <scope>NUCLEOTIDE SEQUENCE [LARGE SCALE GENOMIC DNA]</scope>
    <source>
        <strain evidence="4 5">KJ40-1</strain>
    </source>
</reference>
<evidence type="ECO:0000313" key="5">
    <source>
        <dbReference type="Proteomes" id="UP001210678"/>
    </source>
</evidence>
<evidence type="ECO:0000256" key="1">
    <source>
        <dbReference type="SAM" id="Phobius"/>
    </source>
</evidence>
<accession>A0ABT4YPM7</accession>
<evidence type="ECO:0000259" key="3">
    <source>
        <dbReference type="Pfam" id="PF11893"/>
    </source>
</evidence>
<feature type="transmembrane region" description="Helical" evidence="1">
    <location>
        <begin position="51"/>
        <end position="73"/>
    </location>
</feature>
<dbReference type="Pfam" id="PF11893">
    <property type="entry name" value="DUF3413"/>
    <property type="match status" value="1"/>
</dbReference>
<dbReference type="InterPro" id="IPR012159">
    <property type="entry name" value="YejM-like"/>
</dbReference>
<dbReference type="Gene3D" id="3.40.720.10">
    <property type="entry name" value="Alkaline Phosphatase, subunit A"/>
    <property type="match status" value="1"/>
</dbReference>
<feature type="transmembrane region" description="Helical" evidence="1">
    <location>
        <begin position="85"/>
        <end position="103"/>
    </location>
</feature>
<dbReference type="InterPro" id="IPR052701">
    <property type="entry name" value="GAG_Ulvan_Degrading_Sulfatases"/>
</dbReference>
<feature type="domain" description="Inner membrane protein YejM N-terminal" evidence="3">
    <location>
        <begin position="6"/>
        <end position="250"/>
    </location>
</feature>
<organism evidence="4 5">
    <name type="scientific">Vibrio algarum</name>
    <dbReference type="NCBI Taxonomy" id="3020714"/>
    <lineage>
        <taxon>Bacteria</taxon>
        <taxon>Pseudomonadati</taxon>
        <taxon>Pseudomonadota</taxon>
        <taxon>Gammaproteobacteria</taxon>
        <taxon>Vibrionales</taxon>
        <taxon>Vibrionaceae</taxon>
        <taxon>Vibrio</taxon>
    </lineage>
</organism>
<gene>
    <name evidence="4" type="ORF">PGX00_07050</name>
</gene>
<sequence length="599" mass="69070">MVDSGNTYGDRVSRLVSWGHWFTFFNIVAAMLIGTRYISQTPWPETLLGQLYLVGSWIGHFSFLVFALYLLILFPLSFAIPSRKLYRFVSVCFATVGLTLLLLDTQAYQQIHLHLNPVVWELLLEKDKSNIATELQQLFIVLPVIFLLQLAQSEWIWRKQRKLTNKRVGRSITALFFICFISSHLVYIWADISFYKPITNQKANFPLSYPMTARTFMQKHGLIDTEEYNKRLQEDEKLAPLVRYPLEPLKYNSKAKNHNVVLVMIESLRADFVTDETMPNLERYANENLRFSDHYSSDNDPGSLFGLFYGIPSNYNKSLKAQQLPPLVIEEMTKRKYKFGLFSSDHSDTDGSRDSVFQAANSSYQLSVDGKDETTISNWATWLEENEKSPWFSYIELSTISNYESFESNIETGTPEQKLKASYSQASRQVDTLLEKVFTTLTQQNLTDNTIVIITSNHGIEFNETKSNSWGSDTNYSRYQLNVPLIMHWPSKTAQKFEHKTSHFDLSATLLQDLFGVSSNPQDYSSGRSLLNKSSRRWILAGDGINIALITDDYTTVVDKYGNYKVYDANYKRDKDSKTKLSILMLGLAEMKRFYESEQ</sequence>
<dbReference type="InterPro" id="IPR000917">
    <property type="entry name" value="Sulfatase_N"/>
</dbReference>
<protein>
    <submittedName>
        <fullName evidence="4">DUF3413 domain-containing protein</fullName>
    </submittedName>
</protein>
<dbReference type="EMBL" id="JAQLOI010000001">
    <property type="protein sequence ID" value="MDB1123430.1"/>
    <property type="molecule type" value="Genomic_DNA"/>
</dbReference>
<dbReference type="PANTHER" id="PTHR43751:SF3">
    <property type="entry name" value="SULFATASE N-TERMINAL DOMAIN-CONTAINING PROTEIN"/>
    <property type="match status" value="1"/>
</dbReference>
<feature type="domain" description="Sulfatase N-terminal" evidence="2">
    <location>
        <begin position="259"/>
        <end position="512"/>
    </location>
</feature>
<dbReference type="PANTHER" id="PTHR43751">
    <property type="entry name" value="SULFATASE"/>
    <property type="match status" value="1"/>
</dbReference>
<dbReference type="CDD" id="cd16148">
    <property type="entry name" value="sulfatase_like"/>
    <property type="match status" value="1"/>
</dbReference>
<name>A0ABT4YPM7_9VIBR</name>
<comment type="caution">
    <text evidence="4">The sequence shown here is derived from an EMBL/GenBank/DDBJ whole genome shotgun (WGS) entry which is preliminary data.</text>
</comment>
<dbReference type="InterPro" id="IPR017850">
    <property type="entry name" value="Alkaline_phosphatase_core_sf"/>
</dbReference>
<proteinExistence type="predicted"/>
<feature type="transmembrane region" description="Helical" evidence="1">
    <location>
        <begin position="135"/>
        <end position="151"/>
    </location>
</feature>
<dbReference type="RefSeq" id="WP_272133994.1">
    <property type="nucleotide sequence ID" value="NZ_JAQLOI010000001.1"/>
</dbReference>
<keyword evidence="1" id="KW-0472">Membrane</keyword>
<dbReference type="PIRSF" id="PIRSF004950">
    <property type="entry name" value="Mmb_sulf_HI0842"/>
    <property type="match status" value="1"/>
</dbReference>
<dbReference type="SUPFAM" id="SSF53649">
    <property type="entry name" value="Alkaline phosphatase-like"/>
    <property type="match status" value="1"/>
</dbReference>
<evidence type="ECO:0000259" key="2">
    <source>
        <dbReference type="Pfam" id="PF00884"/>
    </source>
</evidence>
<dbReference type="Proteomes" id="UP001210678">
    <property type="component" value="Unassembled WGS sequence"/>
</dbReference>
<evidence type="ECO:0000313" key="4">
    <source>
        <dbReference type="EMBL" id="MDB1123430.1"/>
    </source>
</evidence>
<keyword evidence="1" id="KW-0812">Transmembrane</keyword>